<dbReference type="SMART" id="SM00267">
    <property type="entry name" value="GGDEF"/>
    <property type="match status" value="1"/>
</dbReference>
<feature type="domain" description="PAS" evidence="1">
    <location>
        <begin position="601"/>
        <end position="647"/>
    </location>
</feature>
<feature type="domain" description="PAS" evidence="1">
    <location>
        <begin position="196"/>
        <end position="242"/>
    </location>
</feature>
<dbReference type="InterPro" id="IPR013656">
    <property type="entry name" value="PAS_4"/>
</dbReference>
<evidence type="ECO:0000259" key="3">
    <source>
        <dbReference type="PROSITE" id="PS50883"/>
    </source>
</evidence>
<gene>
    <name evidence="5" type="ORF">Q8X39_04905</name>
</gene>
<dbReference type="PROSITE" id="PS50887">
    <property type="entry name" value="GGDEF"/>
    <property type="match status" value="1"/>
</dbReference>
<dbReference type="InterPro" id="IPR013655">
    <property type="entry name" value="PAS_fold_3"/>
</dbReference>
<evidence type="ECO:0000259" key="1">
    <source>
        <dbReference type="PROSITE" id="PS50112"/>
    </source>
</evidence>
<dbReference type="SMART" id="SM00052">
    <property type="entry name" value="EAL"/>
    <property type="match status" value="1"/>
</dbReference>
<dbReference type="Pfam" id="PF13426">
    <property type="entry name" value="PAS_9"/>
    <property type="match status" value="1"/>
</dbReference>
<name>A0ABT9G0F3_LEPDI</name>
<feature type="domain" description="PAC" evidence="2">
    <location>
        <begin position="674"/>
        <end position="726"/>
    </location>
</feature>
<sequence>MTDTTRTAACAALVLAASLGVAALGSAGWGPTALGQAGIAALLAGGLLAWALRRRRIAEAAHAQFRDLIDLADVGMSLTESDGRLSHVNRRYAEIVSRTPEQLLAMRFHELTHPDDLDADLQQMAELLAHRIPFYRMQKRYLRPDGSSVWVLLTVTLAHEDRRRGAADAGHAPTRFISTIQDISELRAAQDALHLQRTQLEQIIRSIPDCLAVRDIGGRYQLVNPAAERLIGRPAAEIIGRTPDEVYRGGAPSETVDIDRQVLERGEPIRREAQLTGEAGAQASIDLVISPLLGPDQRPHGVISVGRDVTRERHNLHVLEQAGQRNRELLAEAERSRLALLSLLEDQREAQVALAASAAQLRAVVSALPDLIFLFDADARLVDVWTSNEQNLLGPRDSFVGKRLNEFLPPALAAQAEERIRRTLAGEQPDPFEYSLALPDGEHWFEMRTARAGDEVVLGVARDITGERNARQAQRRTEESLLLAIDGTGDGLWDVDLQTGQGSYSSSCERLLRYAGDAPFASAFRPLEHVHPEDRERTRAAARDAIDDGTRFDATFRMLCYDGENRWFHGRGMCHRDAQGKPMRFSGVLSDLTDRLRDEERLRLAAQVLDSTQEGVMITDARRRIVSVNRAFTDLLGYTEAEVMGRSPRMLSSGRHEASFYEAMWAQLDQTGQWKGEIWNRRKDGELVPELLSISGVRDVTGKFSHYVGVFADISLMKDSEARLEFLAHHDPLTRLPNRLLFNQQIEQALHQAQRENRRLAVLLLDLDRFKDINDSYGHLAGDELLQHVAQRLTGRLRQSDTLARLGGDEFALLMHDLRYDDDAARLASELLGALSQPWRSSDGVEVNVGVSIGICIYPDHGQNAQALLQGADAALYRAKGDGRGVYRYFADEMTQSARERLHLETRLRRALVENQLLLHYQPQVELHSGRIVGAEALVRWMDPEHGLIPPGRFIPVAETTGLIGDIGAWVLAEACRQGKAWLDEGLPPLTLAVNVSPRQFRHVDLAAQVMQTLIETGLPAERLELELTEGALMEREQEALHVLQRLRAIGVGIAIDDFGTGYSSLAYLKRFPLDVLKIDRSFIADIPNDPDDMEIAAAVIAMGHSLGIRVLAEGVETVDQLAFLRFKHCDRYQGFLCSRPIPPDEFAALLRVQGMRGDEGEG</sequence>
<dbReference type="SUPFAM" id="SSF55785">
    <property type="entry name" value="PYP-like sensor domain (PAS domain)"/>
    <property type="match status" value="5"/>
</dbReference>
<dbReference type="Proteomes" id="UP001235760">
    <property type="component" value="Unassembled WGS sequence"/>
</dbReference>
<dbReference type="Gene3D" id="3.30.450.20">
    <property type="entry name" value="PAS domain"/>
    <property type="match status" value="5"/>
</dbReference>
<feature type="domain" description="GGDEF" evidence="4">
    <location>
        <begin position="758"/>
        <end position="892"/>
    </location>
</feature>
<dbReference type="NCBIfam" id="TIGR00254">
    <property type="entry name" value="GGDEF"/>
    <property type="match status" value="1"/>
</dbReference>
<evidence type="ECO:0000313" key="6">
    <source>
        <dbReference type="Proteomes" id="UP001235760"/>
    </source>
</evidence>
<dbReference type="PROSITE" id="PS50112">
    <property type="entry name" value="PAS"/>
    <property type="match status" value="5"/>
</dbReference>
<dbReference type="SMART" id="SM00086">
    <property type="entry name" value="PAC"/>
    <property type="match status" value="5"/>
</dbReference>
<evidence type="ECO:0000313" key="5">
    <source>
        <dbReference type="EMBL" id="MDP4299964.1"/>
    </source>
</evidence>
<dbReference type="PANTHER" id="PTHR44757">
    <property type="entry name" value="DIGUANYLATE CYCLASE DGCP"/>
    <property type="match status" value="1"/>
</dbReference>
<feature type="domain" description="PAS" evidence="1">
    <location>
        <begin position="357"/>
        <end position="427"/>
    </location>
</feature>
<dbReference type="InterPro" id="IPR043128">
    <property type="entry name" value="Rev_trsase/Diguanyl_cyclase"/>
</dbReference>
<proteinExistence type="predicted"/>
<organism evidence="5 6">
    <name type="scientific">Leptothrix discophora</name>
    <dbReference type="NCBI Taxonomy" id="89"/>
    <lineage>
        <taxon>Bacteria</taxon>
        <taxon>Pseudomonadati</taxon>
        <taxon>Pseudomonadota</taxon>
        <taxon>Betaproteobacteria</taxon>
        <taxon>Burkholderiales</taxon>
        <taxon>Sphaerotilaceae</taxon>
        <taxon>Leptothrix</taxon>
    </lineage>
</organism>
<dbReference type="InterPro" id="IPR052155">
    <property type="entry name" value="Biofilm_reg_signaling"/>
</dbReference>
<dbReference type="InterPro" id="IPR000014">
    <property type="entry name" value="PAS"/>
</dbReference>
<dbReference type="NCBIfam" id="TIGR00229">
    <property type="entry name" value="sensory_box"/>
    <property type="match status" value="5"/>
</dbReference>
<dbReference type="InterPro" id="IPR013767">
    <property type="entry name" value="PAS_fold"/>
</dbReference>
<dbReference type="PANTHER" id="PTHR44757:SF2">
    <property type="entry name" value="BIOFILM ARCHITECTURE MAINTENANCE PROTEIN MBAA"/>
    <property type="match status" value="1"/>
</dbReference>
<accession>A0ABT9G0F3</accession>
<dbReference type="InterPro" id="IPR000700">
    <property type="entry name" value="PAS-assoc_C"/>
</dbReference>
<dbReference type="SMART" id="SM00091">
    <property type="entry name" value="PAS"/>
    <property type="match status" value="5"/>
</dbReference>
<dbReference type="EMBL" id="JAUZEE010000002">
    <property type="protein sequence ID" value="MDP4299964.1"/>
    <property type="molecule type" value="Genomic_DNA"/>
</dbReference>
<dbReference type="PROSITE" id="PS50883">
    <property type="entry name" value="EAL"/>
    <property type="match status" value="1"/>
</dbReference>
<dbReference type="CDD" id="cd01949">
    <property type="entry name" value="GGDEF"/>
    <property type="match status" value="1"/>
</dbReference>
<reference evidence="5 6" key="1">
    <citation type="submission" date="2023-08" db="EMBL/GenBank/DDBJ databases">
        <authorList>
            <person name="Roldan D.M."/>
            <person name="Menes R.J."/>
        </authorList>
    </citation>
    <scope>NUCLEOTIDE SEQUENCE [LARGE SCALE GENOMIC DNA]</scope>
    <source>
        <strain evidence="5 6">CCM 2812</strain>
    </source>
</reference>
<feature type="domain" description="PAS" evidence="1">
    <location>
        <begin position="477"/>
        <end position="549"/>
    </location>
</feature>
<dbReference type="InterPro" id="IPR001633">
    <property type="entry name" value="EAL_dom"/>
</dbReference>
<dbReference type="Pfam" id="PF00989">
    <property type="entry name" value="PAS"/>
    <property type="match status" value="1"/>
</dbReference>
<evidence type="ECO:0000259" key="2">
    <source>
        <dbReference type="PROSITE" id="PS50113"/>
    </source>
</evidence>
<dbReference type="InterPro" id="IPR001610">
    <property type="entry name" value="PAC"/>
</dbReference>
<dbReference type="Pfam" id="PF00563">
    <property type="entry name" value="EAL"/>
    <property type="match status" value="1"/>
</dbReference>
<dbReference type="InterPro" id="IPR029787">
    <property type="entry name" value="Nucleotide_cyclase"/>
</dbReference>
<comment type="caution">
    <text evidence="5">The sequence shown here is derived from an EMBL/GenBank/DDBJ whole genome shotgun (WGS) entry which is preliminary data.</text>
</comment>
<dbReference type="Pfam" id="PF00990">
    <property type="entry name" value="GGDEF"/>
    <property type="match status" value="1"/>
</dbReference>
<feature type="domain" description="EAL" evidence="3">
    <location>
        <begin position="901"/>
        <end position="1155"/>
    </location>
</feature>
<dbReference type="SUPFAM" id="SSF55073">
    <property type="entry name" value="Nucleotide cyclase"/>
    <property type="match status" value="1"/>
</dbReference>
<dbReference type="InterPro" id="IPR000160">
    <property type="entry name" value="GGDEF_dom"/>
</dbReference>
<dbReference type="RefSeq" id="WP_305748519.1">
    <property type="nucleotide sequence ID" value="NZ_JAUZEE010000002.1"/>
</dbReference>
<dbReference type="CDD" id="cd01948">
    <property type="entry name" value="EAL"/>
    <property type="match status" value="1"/>
</dbReference>
<keyword evidence="6" id="KW-1185">Reference proteome</keyword>
<feature type="domain" description="PAS" evidence="1">
    <location>
        <begin position="61"/>
        <end position="131"/>
    </location>
</feature>
<dbReference type="Pfam" id="PF08448">
    <property type="entry name" value="PAS_4"/>
    <property type="match status" value="2"/>
</dbReference>
<evidence type="ECO:0000259" key="4">
    <source>
        <dbReference type="PROSITE" id="PS50887"/>
    </source>
</evidence>
<feature type="domain" description="PAC" evidence="2">
    <location>
        <begin position="135"/>
        <end position="195"/>
    </location>
</feature>
<feature type="domain" description="PAC" evidence="2">
    <location>
        <begin position="552"/>
        <end position="604"/>
    </location>
</feature>
<dbReference type="InterPro" id="IPR035965">
    <property type="entry name" value="PAS-like_dom_sf"/>
</dbReference>
<dbReference type="CDD" id="cd00130">
    <property type="entry name" value="PAS"/>
    <property type="match status" value="5"/>
</dbReference>
<dbReference type="Gene3D" id="3.20.20.450">
    <property type="entry name" value="EAL domain"/>
    <property type="match status" value="1"/>
</dbReference>
<dbReference type="PROSITE" id="PS50113">
    <property type="entry name" value="PAC"/>
    <property type="match status" value="3"/>
</dbReference>
<protein>
    <submittedName>
        <fullName evidence="5">EAL domain-containing protein</fullName>
    </submittedName>
</protein>
<dbReference type="Gene3D" id="3.30.70.270">
    <property type="match status" value="1"/>
</dbReference>
<dbReference type="InterPro" id="IPR035919">
    <property type="entry name" value="EAL_sf"/>
</dbReference>
<dbReference type="SUPFAM" id="SSF141868">
    <property type="entry name" value="EAL domain-like"/>
    <property type="match status" value="1"/>
</dbReference>
<dbReference type="Pfam" id="PF08447">
    <property type="entry name" value="PAS_3"/>
    <property type="match status" value="1"/>
</dbReference>